<sequence>MPDRVDTSESEITKSEDSEMVDTDDTDDDSSGATSRTRWSSPLVQVRILNGQANWVRWYPLFKADARADDTFELFAGTEVVLVKPTRTRYIEQVTIVEGGDGADASTTLVKTVRTIGPEVARQDLDYKRAIDEYKLDQHDYEQFRLRHSVADESGEVLANMCGTAYTLTIRPLNADLLLLSNIFL</sequence>
<feature type="compositionally biased region" description="Acidic residues" evidence="1">
    <location>
        <begin position="18"/>
        <end position="30"/>
    </location>
</feature>
<gene>
    <name evidence="2" type="ORF">LTR36_004753</name>
</gene>
<protein>
    <submittedName>
        <fullName evidence="2">Uncharacterized protein</fullName>
    </submittedName>
</protein>
<feature type="region of interest" description="Disordered" evidence="1">
    <location>
        <begin position="1"/>
        <end position="37"/>
    </location>
</feature>
<dbReference type="Proteomes" id="UP001324427">
    <property type="component" value="Unassembled WGS sequence"/>
</dbReference>
<feature type="compositionally biased region" description="Basic and acidic residues" evidence="1">
    <location>
        <begin position="1"/>
        <end position="17"/>
    </location>
</feature>
<proteinExistence type="predicted"/>
<evidence type="ECO:0000256" key="1">
    <source>
        <dbReference type="SAM" id="MobiDB-lite"/>
    </source>
</evidence>
<comment type="caution">
    <text evidence="2">The sequence shown here is derived from an EMBL/GenBank/DDBJ whole genome shotgun (WGS) entry which is preliminary data.</text>
</comment>
<evidence type="ECO:0000313" key="3">
    <source>
        <dbReference type="Proteomes" id="UP001324427"/>
    </source>
</evidence>
<evidence type="ECO:0000313" key="2">
    <source>
        <dbReference type="EMBL" id="KAK4543979.1"/>
    </source>
</evidence>
<dbReference type="AlphaFoldDB" id="A0AAV9JFH8"/>
<reference evidence="2 3" key="1">
    <citation type="submission" date="2021-11" db="EMBL/GenBank/DDBJ databases">
        <title>Black yeast isolated from Biological Soil Crust.</title>
        <authorList>
            <person name="Kurbessoian T."/>
        </authorList>
    </citation>
    <scope>NUCLEOTIDE SEQUENCE [LARGE SCALE GENOMIC DNA]</scope>
    <source>
        <strain evidence="2 3">CCFEE 5522</strain>
    </source>
</reference>
<organism evidence="2 3">
    <name type="scientific">Oleoguttula mirabilis</name>
    <dbReference type="NCBI Taxonomy" id="1507867"/>
    <lineage>
        <taxon>Eukaryota</taxon>
        <taxon>Fungi</taxon>
        <taxon>Dikarya</taxon>
        <taxon>Ascomycota</taxon>
        <taxon>Pezizomycotina</taxon>
        <taxon>Dothideomycetes</taxon>
        <taxon>Dothideomycetidae</taxon>
        <taxon>Mycosphaerellales</taxon>
        <taxon>Teratosphaeriaceae</taxon>
        <taxon>Oleoguttula</taxon>
    </lineage>
</organism>
<name>A0AAV9JFH8_9PEZI</name>
<accession>A0AAV9JFH8</accession>
<keyword evidence="3" id="KW-1185">Reference proteome</keyword>
<dbReference type="EMBL" id="JAVFHQ010000028">
    <property type="protein sequence ID" value="KAK4543979.1"/>
    <property type="molecule type" value="Genomic_DNA"/>
</dbReference>